<organism evidence="2 3">
    <name type="scientific">Pseudomonas spirodelae</name>
    <dbReference type="NCBI Taxonomy" id="3101751"/>
    <lineage>
        <taxon>Bacteria</taxon>
        <taxon>Pseudomonadati</taxon>
        <taxon>Pseudomonadota</taxon>
        <taxon>Gammaproteobacteria</taxon>
        <taxon>Pseudomonadales</taxon>
        <taxon>Pseudomonadaceae</taxon>
        <taxon>Pseudomonas</taxon>
    </lineage>
</organism>
<keyword evidence="3" id="KW-1185">Reference proteome</keyword>
<sequence length="242" mass="27249">MSHPLDYFERIFIINLPARTDRQAEIAAQLKAIGLRLDSTNIELFPAVRPDAPEGFPSIGARGCFMSHLSVLRTAKRLGLQRVAIFEDDLDFAANFNVRIASVIERLASTNWSMFYGGYHIAQPSRGLAHDGIVESQPDELIGTTHFVVFQGEAISAAVHYLEKILSRPAGDPEGGPMHVDGAYNWFRRANPQFKTVLVTPELGFQRASRTDIHDLRWYDTMPIVRHGAAYLRLFKNALMRR</sequence>
<dbReference type="Proteomes" id="UP001292571">
    <property type="component" value="Unassembled WGS sequence"/>
</dbReference>
<comment type="caution">
    <text evidence="2">The sequence shown here is derived from an EMBL/GenBank/DDBJ whole genome shotgun (WGS) entry which is preliminary data.</text>
</comment>
<name>A0ABU5P582_9PSED</name>
<accession>A0ABU5P582</accession>
<reference evidence="2 3" key="1">
    <citation type="submission" date="2023-12" db="EMBL/GenBank/DDBJ databases">
        <title>Pseudomonas sp. T5W1.</title>
        <authorList>
            <person name="Maltman C."/>
        </authorList>
    </citation>
    <scope>NUCLEOTIDE SEQUENCE [LARGE SCALE GENOMIC DNA]</scope>
    <source>
        <strain evidence="2 3">T5W1</strain>
    </source>
</reference>
<dbReference type="Pfam" id="PF01755">
    <property type="entry name" value="Glyco_transf_25"/>
    <property type="match status" value="1"/>
</dbReference>
<dbReference type="RefSeq" id="WP_322948148.1">
    <property type="nucleotide sequence ID" value="NZ_JAYEET010000006.1"/>
</dbReference>
<dbReference type="EMBL" id="JAYEET010000006">
    <property type="protein sequence ID" value="MEA1604723.1"/>
    <property type="molecule type" value="Genomic_DNA"/>
</dbReference>
<protein>
    <submittedName>
        <fullName evidence="2">Glycosyltransferase family 25 protein</fullName>
    </submittedName>
</protein>
<evidence type="ECO:0000313" key="2">
    <source>
        <dbReference type="EMBL" id="MEA1604723.1"/>
    </source>
</evidence>
<evidence type="ECO:0000313" key="3">
    <source>
        <dbReference type="Proteomes" id="UP001292571"/>
    </source>
</evidence>
<evidence type="ECO:0000259" key="1">
    <source>
        <dbReference type="Pfam" id="PF01755"/>
    </source>
</evidence>
<gene>
    <name evidence="2" type="ORF">SOP97_02680</name>
</gene>
<feature type="domain" description="Glycosyl transferase family 25" evidence="1">
    <location>
        <begin position="10"/>
        <end position="107"/>
    </location>
</feature>
<dbReference type="InterPro" id="IPR002654">
    <property type="entry name" value="Glyco_trans_25"/>
</dbReference>
<dbReference type="CDD" id="cd06532">
    <property type="entry name" value="Glyco_transf_25"/>
    <property type="match status" value="1"/>
</dbReference>
<proteinExistence type="predicted"/>